<feature type="domain" description="Glycosyltransferase subfamily 4-like N-terminal" evidence="1">
    <location>
        <begin position="8"/>
        <end position="175"/>
    </location>
</feature>
<evidence type="ECO:0000259" key="1">
    <source>
        <dbReference type="Pfam" id="PF13439"/>
    </source>
</evidence>
<sequence>MRILGEMKALANYGYQNIIVTYHNGRDLEGLDIRRIINIPWYRKLEAGPSIHKFYIDILLFFKAAAVYLKEKPDIIYGHLHEGAFVGGLIKYLLTFGKTPLVFDVQGSLTSELDTFNWIRGRKPVRWFFHTLEKFICRMPDFFICSSVSNGDIIKSRFHIKPDKVRVVIDGVHTDFFSKSPKKGFKEEMGIPEDAPLIIFTGALLAAKGIWNLVSAIPFVLEKRKDVHFLIVGYPVEETAVKVKELGVDKNVHFTGMVDYFELPDYLLVSDIAVEPKVDKAGEASGKVINYMGAGLPVVCFEGKNNRRFLGEGGIYAVDDKVENLAAQMIWAVENPDGAKRLGE</sequence>
<reference evidence="2" key="1">
    <citation type="journal article" date="2014" name="Front. Microbiol.">
        <title>High frequency of phylogenetically diverse reductive dehalogenase-homologous genes in deep subseafloor sedimentary metagenomes.</title>
        <authorList>
            <person name="Kawai M."/>
            <person name="Futagami T."/>
            <person name="Toyoda A."/>
            <person name="Takaki Y."/>
            <person name="Nishi S."/>
            <person name="Hori S."/>
            <person name="Arai W."/>
            <person name="Tsubouchi T."/>
            <person name="Morono Y."/>
            <person name="Uchiyama I."/>
            <person name="Ito T."/>
            <person name="Fujiyama A."/>
            <person name="Inagaki F."/>
            <person name="Takami H."/>
        </authorList>
    </citation>
    <scope>NUCLEOTIDE SEQUENCE</scope>
    <source>
        <strain evidence="2">Expedition CK06-06</strain>
    </source>
</reference>
<name>X0ZZN5_9ZZZZ</name>
<evidence type="ECO:0000313" key="2">
    <source>
        <dbReference type="EMBL" id="GAG65928.1"/>
    </source>
</evidence>
<dbReference type="AlphaFoldDB" id="X0ZZN5"/>
<dbReference type="PANTHER" id="PTHR12526">
    <property type="entry name" value="GLYCOSYLTRANSFERASE"/>
    <property type="match status" value="1"/>
</dbReference>
<dbReference type="SUPFAM" id="SSF53756">
    <property type="entry name" value="UDP-Glycosyltransferase/glycogen phosphorylase"/>
    <property type="match status" value="1"/>
</dbReference>
<dbReference type="PANTHER" id="PTHR12526:SF639">
    <property type="entry name" value="GLYCOSYL TRANSFERASE GROUP 1"/>
    <property type="match status" value="1"/>
</dbReference>
<organism evidence="2">
    <name type="scientific">marine sediment metagenome</name>
    <dbReference type="NCBI Taxonomy" id="412755"/>
    <lineage>
        <taxon>unclassified sequences</taxon>
        <taxon>metagenomes</taxon>
        <taxon>ecological metagenomes</taxon>
    </lineage>
</organism>
<dbReference type="EMBL" id="BART01006569">
    <property type="protein sequence ID" value="GAG65928.1"/>
    <property type="molecule type" value="Genomic_DNA"/>
</dbReference>
<dbReference type="CDD" id="cd03801">
    <property type="entry name" value="GT4_PimA-like"/>
    <property type="match status" value="1"/>
</dbReference>
<proteinExistence type="predicted"/>
<gene>
    <name evidence="2" type="ORF">S01H4_14984</name>
</gene>
<dbReference type="GO" id="GO:0016757">
    <property type="term" value="F:glycosyltransferase activity"/>
    <property type="evidence" value="ECO:0007669"/>
    <property type="project" value="TreeGrafter"/>
</dbReference>
<protein>
    <recommendedName>
        <fullName evidence="1">Glycosyltransferase subfamily 4-like N-terminal domain-containing protein</fullName>
    </recommendedName>
</protein>
<feature type="non-terminal residue" evidence="2">
    <location>
        <position position="344"/>
    </location>
</feature>
<comment type="caution">
    <text evidence="2">The sequence shown here is derived from an EMBL/GenBank/DDBJ whole genome shotgun (WGS) entry which is preliminary data.</text>
</comment>
<dbReference type="Gene3D" id="3.40.50.2000">
    <property type="entry name" value="Glycogen Phosphorylase B"/>
    <property type="match status" value="2"/>
</dbReference>
<accession>X0ZZN5</accession>
<dbReference type="InterPro" id="IPR028098">
    <property type="entry name" value="Glyco_trans_4-like_N"/>
</dbReference>
<dbReference type="Pfam" id="PF13692">
    <property type="entry name" value="Glyco_trans_1_4"/>
    <property type="match status" value="1"/>
</dbReference>
<dbReference type="Pfam" id="PF13439">
    <property type="entry name" value="Glyco_transf_4"/>
    <property type="match status" value="1"/>
</dbReference>